<protein>
    <submittedName>
        <fullName evidence="2">IS4 family transposase</fullName>
    </submittedName>
</protein>
<keyword evidence="3" id="KW-1185">Reference proteome</keyword>
<gene>
    <name evidence="2" type="ORF">KM029_25420</name>
</gene>
<dbReference type="InterPro" id="IPR047658">
    <property type="entry name" value="IS4-like_transpos"/>
</dbReference>
<reference evidence="2 3" key="1">
    <citation type="submission" date="2021-05" db="EMBL/GenBank/DDBJ databases">
        <title>Comparative genomic studies on the polysaccharide-degrading batcterial strains of the Flammeovirga genus.</title>
        <authorList>
            <person name="Zewei F."/>
            <person name="Zheng Z."/>
            <person name="Yu L."/>
            <person name="Ruyue G."/>
            <person name="Yanhong M."/>
            <person name="Yuanyuan C."/>
            <person name="Jingyan G."/>
            <person name="Wenjun H."/>
        </authorList>
    </citation>
    <scope>NUCLEOTIDE SEQUENCE [LARGE SCALE GENOMIC DNA]</scope>
    <source>
        <strain evidence="2 3">YS10</strain>
        <plasmid evidence="2 3">p1</plasmid>
    </source>
</reference>
<geneLocation type="plasmid" evidence="2 3">
    <name>p1</name>
</geneLocation>
<accession>A0ABX8H569</accession>
<dbReference type="RefSeq" id="WP_144077217.1">
    <property type="nucleotide sequence ID" value="NZ_CP076130.1"/>
</dbReference>
<evidence type="ECO:0000259" key="1">
    <source>
        <dbReference type="Pfam" id="PF01609"/>
    </source>
</evidence>
<sequence length="357" mass="42335">MNEYTPLFDILSKTLTLNKARLTCLCCLILSLLKVQTVNFNRLSQGFSSSAKLESKLRRIQRFFSEFELDETLFSKLLLEMLPIQGPLRLSLDRTNWKFGQLNINILYLSVIYHGVGLPILWTILGDKRGNSSEAERIELFDRFHLLFDLSCIEYITADREFIGGRWWDYLIAHQIPFFIRFRDNFDITLKGKRVIKGHWILRSQKLNTPYFHPSIVSINNTLVYFSGMKYYEKGVLKFLMIASYNKTDQSFEMYKNRWQIETMFKAFKSSGFNLEDTHLIHYSRINKLLYIIALSFVWSYNMGIYLHQKVKEIRVLKHGRRAKSFFKYGLEYISNELMKKDTNDYNFVANRFLSCT</sequence>
<feature type="domain" description="Transposase IS4-like" evidence="1">
    <location>
        <begin position="93"/>
        <end position="297"/>
    </location>
</feature>
<proteinExistence type="predicted"/>
<dbReference type="EMBL" id="CP076130">
    <property type="protein sequence ID" value="QWG10727.1"/>
    <property type="molecule type" value="Genomic_DNA"/>
</dbReference>
<organism evidence="2 3">
    <name type="scientific">Flammeovirga kamogawensis</name>
    <dbReference type="NCBI Taxonomy" id="373891"/>
    <lineage>
        <taxon>Bacteria</taxon>
        <taxon>Pseudomonadati</taxon>
        <taxon>Bacteroidota</taxon>
        <taxon>Cytophagia</taxon>
        <taxon>Cytophagales</taxon>
        <taxon>Flammeovirgaceae</taxon>
        <taxon>Flammeovirga</taxon>
    </lineage>
</organism>
<dbReference type="InterPro" id="IPR012337">
    <property type="entry name" value="RNaseH-like_sf"/>
</dbReference>
<dbReference type="InterPro" id="IPR002559">
    <property type="entry name" value="Transposase_11"/>
</dbReference>
<keyword evidence="2" id="KW-0614">Plasmid</keyword>
<dbReference type="NCBIfam" id="NF033591">
    <property type="entry name" value="transpos_IS4_2"/>
    <property type="match status" value="1"/>
</dbReference>
<dbReference type="Pfam" id="PF01609">
    <property type="entry name" value="DDE_Tnp_1"/>
    <property type="match status" value="1"/>
</dbReference>
<name>A0ABX8H569_9BACT</name>
<evidence type="ECO:0000313" key="2">
    <source>
        <dbReference type="EMBL" id="QWG10727.1"/>
    </source>
</evidence>
<dbReference type="Proteomes" id="UP000682802">
    <property type="component" value="Plasmid p1"/>
</dbReference>
<evidence type="ECO:0000313" key="3">
    <source>
        <dbReference type="Proteomes" id="UP000682802"/>
    </source>
</evidence>
<dbReference type="Gene3D" id="3.90.350.10">
    <property type="entry name" value="Transposase Inhibitor Protein From Tn5, Chain A, domain 1"/>
    <property type="match status" value="1"/>
</dbReference>
<dbReference type="SUPFAM" id="SSF53098">
    <property type="entry name" value="Ribonuclease H-like"/>
    <property type="match status" value="1"/>
</dbReference>